<dbReference type="PANTHER" id="PTHR23028:SF134">
    <property type="entry name" value="PUTATIVE (AFU_ORTHOLOGUE AFUA_4G08520)-RELATED"/>
    <property type="match status" value="1"/>
</dbReference>
<dbReference type="InterPro" id="IPR050879">
    <property type="entry name" value="Acyltransferase_3"/>
</dbReference>
<dbReference type="Proteomes" id="UP000304880">
    <property type="component" value="Unassembled WGS sequence"/>
</dbReference>
<comment type="caution">
    <text evidence="3">The sequence shown here is derived from an EMBL/GenBank/DDBJ whole genome shotgun (WGS) entry which is preliminary data.</text>
</comment>
<feature type="transmembrane region" description="Helical" evidence="1">
    <location>
        <begin position="86"/>
        <end position="104"/>
    </location>
</feature>
<dbReference type="RefSeq" id="WP_139599422.1">
    <property type="nucleotide sequence ID" value="NZ_VDDC01000039.1"/>
</dbReference>
<feature type="transmembrane region" description="Helical" evidence="1">
    <location>
        <begin position="284"/>
        <end position="301"/>
    </location>
</feature>
<feature type="transmembrane region" description="Helical" evidence="1">
    <location>
        <begin position="193"/>
        <end position="214"/>
    </location>
</feature>
<accession>A0A5C4R270</accession>
<dbReference type="GO" id="GO:0016747">
    <property type="term" value="F:acyltransferase activity, transferring groups other than amino-acyl groups"/>
    <property type="evidence" value="ECO:0007669"/>
    <property type="project" value="InterPro"/>
</dbReference>
<sequence length="360" mass="39551">MSALTGSAQQHINYATFDGLRGVAAVMVIIFHLAYRAEWAQVITHGYLAVDLFFGLSGFVIAQAYSPHLQAGMSLVQFTILRLVRLYPLYFLGQLLGLCILALFGHDAMLLIKAFILGSIMIPWPIYIENIPPIFPLNGPSWSLFFEMAINIAFALTVAMLSSRVLLSLLAVSALALVAAAMHFGSLHLGWNAYNLVGAVPRVGFSFIAGILLFRFAPRIRTGNMVPLLVLVALLPLLIIGPKRWWLDLAIIMLVFPPMLYLAASWQPTGAVKTICHELGRISYPLYIIHTPALYLGEKIISDSGIPEAWKVIAWATLVVLIVVTSAILPNLYDKPVRSAIERAIKPYGSNAQSTALKRL</sequence>
<feature type="transmembrane region" description="Helical" evidence="1">
    <location>
        <begin position="166"/>
        <end position="187"/>
    </location>
</feature>
<keyword evidence="1" id="KW-1133">Transmembrane helix</keyword>
<proteinExistence type="predicted"/>
<dbReference type="Pfam" id="PF01757">
    <property type="entry name" value="Acyl_transf_3"/>
    <property type="match status" value="1"/>
</dbReference>
<evidence type="ECO:0000313" key="3">
    <source>
        <dbReference type="EMBL" id="TNH38065.1"/>
    </source>
</evidence>
<feature type="transmembrane region" description="Helical" evidence="1">
    <location>
        <begin position="12"/>
        <end position="35"/>
    </location>
</feature>
<feature type="transmembrane region" description="Helical" evidence="1">
    <location>
        <begin position="47"/>
        <end position="66"/>
    </location>
</feature>
<feature type="transmembrane region" description="Helical" evidence="1">
    <location>
        <begin position="140"/>
        <end position="159"/>
    </location>
</feature>
<keyword evidence="1" id="KW-0472">Membrane</keyword>
<feature type="transmembrane region" description="Helical" evidence="1">
    <location>
        <begin position="313"/>
        <end position="333"/>
    </location>
</feature>
<feature type="transmembrane region" description="Helical" evidence="1">
    <location>
        <begin position="245"/>
        <end position="264"/>
    </location>
</feature>
<feature type="transmembrane region" description="Helical" evidence="1">
    <location>
        <begin position="221"/>
        <end position="239"/>
    </location>
</feature>
<feature type="domain" description="Acyltransferase 3" evidence="2">
    <location>
        <begin position="16"/>
        <end position="329"/>
    </location>
</feature>
<keyword evidence="1" id="KW-0812">Transmembrane</keyword>
<gene>
    <name evidence="3" type="ORF">FHD67_16970</name>
</gene>
<keyword evidence="3" id="KW-0808">Transferase</keyword>
<dbReference type="PANTHER" id="PTHR23028">
    <property type="entry name" value="ACETYLTRANSFERASE"/>
    <property type="match status" value="1"/>
</dbReference>
<reference evidence="3 4" key="1">
    <citation type="submission" date="2019-06" db="EMBL/GenBank/DDBJ databases">
        <authorList>
            <person name="Li J."/>
        </authorList>
    </citation>
    <scope>NUCLEOTIDE SEQUENCE [LARGE SCALE GENOMIC DNA]</scope>
    <source>
        <strain evidence="3 4">CGMCC 1.8012</strain>
    </source>
</reference>
<dbReference type="InterPro" id="IPR002656">
    <property type="entry name" value="Acyl_transf_3_dom"/>
</dbReference>
<dbReference type="EMBL" id="VDDC01000039">
    <property type="protein sequence ID" value="TNH38065.1"/>
    <property type="molecule type" value="Genomic_DNA"/>
</dbReference>
<feature type="transmembrane region" description="Helical" evidence="1">
    <location>
        <begin position="111"/>
        <end position="128"/>
    </location>
</feature>
<dbReference type="AlphaFoldDB" id="A0A5C4R270"/>
<protein>
    <submittedName>
        <fullName evidence="3">Acyltransferase</fullName>
    </submittedName>
</protein>
<keyword evidence="4" id="KW-1185">Reference proteome</keyword>
<name>A0A5C4R270_9RHOB</name>
<evidence type="ECO:0000256" key="1">
    <source>
        <dbReference type="SAM" id="Phobius"/>
    </source>
</evidence>
<evidence type="ECO:0000313" key="4">
    <source>
        <dbReference type="Proteomes" id="UP000304880"/>
    </source>
</evidence>
<organism evidence="3 4">
    <name type="scientific">Paracoccus haeundaensis</name>
    <dbReference type="NCBI Taxonomy" id="225362"/>
    <lineage>
        <taxon>Bacteria</taxon>
        <taxon>Pseudomonadati</taxon>
        <taxon>Pseudomonadota</taxon>
        <taxon>Alphaproteobacteria</taxon>
        <taxon>Rhodobacterales</taxon>
        <taxon>Paracoccaceae</taxon>
        <taxon>Paracoccus</taxon>
    </lineage>
</organism>
<evidence type="ECO:0000259" key="2">
    <source>
        <dbReference type="Pfam" id="PF01757"/>
    </source>
</evidence>
<keyword evidence="3" id="KW-0012">Acyltransferase</keyword>